<name>A0ABT3B7F6_9CYAN</name>
<dbReference type="InterPro" id="IPR024983">
    <property type="entry name" value="CHAT_dom"/>
</dbReference>
<dbReference type="EMBL" id="JAOWRF010000368">
    <property type="protein sequence ID" value="MCV3216870.1"/>
    <property type="molecule type" value="Genomic_DNA"/>
</dbReference>
<sequence>MVQTILILTANPKDTSRLRLDQEVRDIEEGLQRAKKRDQFVLESKLAVRPRDIQRAMLDINPSIVHFSGHGTGDEGLIFEDEIGSAKLVDGEALAGLFELFADQVECVVLNGCYSEVQASAISQQINYVIGMNKAIGDKAAIEFAVGFYDALGAGKPVEFAYKLACAAIRLAGVREQLTPILKIKPNIDEKVIKSSLPEEQLTGGNEPASEPSEELNDSDKEILTELLIRSGRAEYSARKALCLKIGIEPNQLGFLRQSTDADFALELISYLHSIDDKQALCKICKELEVVFKRGKYAADLENIKSKLNCK</sequence>
<proteinExistence type="predicted"/>
<dbReference type="Pfam" id="PF12770">
    <property type="entry name" value="CHAT"/>
    <property type="match status" value="1"/>
</dbReference>
<accession>A0ABT3B7F6</accession>
<evidence type="ECO:0000256" key="1">
    <source>
        <dbReference type="SAM" id="MobiDB-lite"/>
    </source>
</evidence>
<feature type="region of interest" description="Disordered" evidence="1">
    <location>
        <begin position="199"/>
        <end position="218"/>
    </location>
</feature>
<feature type="domain" description="CHAT" evidence="2">
    <location>
        <begin position="21"/>
        <end position="159"/>
    </location>
</feature>
<reference evidence="3 4" key="1">
    <citation type="submission" date="2022-10" db="EMBL/GenBank/DDBJ databases">
        <title>Identification of biosynthetic pathway for the production of the potent trypsin inhibitor radiosumin.</title>
        <authorList>
            <person name="Fewer D.P."/>
            <person name="Delbaje E."/>
            <person name="Ouyang X."/>
            <person name="Agostino P.D."/>
            <person name="Wahlsten M."/>
            <person name="Jokela J."/>
            <person name="Permi P."/>
            <person name="Haapaniemi E."/>
            <person name="Koistinen H."/>
        </authorList>
    </citation>
    <scope>NUCLEOTIDE SEQUENCE [LARGE SCALE GENOMIC DNA]</scope>
    <source>
        <strain evidence="3 4">NIES-515</strain>
    </source>
</reference>
<comment type="caution">
    <text evidence="3">The sequence shown here is derived from an EMBL/GenBank/DDBJ whole genome shotgun (WGS) entry which is preliminary data.</text>
</comment>
<dbReference type="Proteomes" id="UP001526143">
    <property type="component" value="Unassembled WGS sequence"/>
</dbReference>
<gene>
    <name evidence="3" type="ORF">OGM63_25760</name>
</gene>
<organism evidence="3 4">
    <name type="scientific">Plectonema radiosum NIES-515</name>
    <dbReference type="NCBI Taxonomy" id="2986073"/>
    <lineage>
        <taxon>Bacteria</taxon>
        <taxon>Bacillati</taxon>
        <taxon>Cyanobacteriota</taxon>
        <taxon>Cyanophyceae</taxon>
        <taxon>Oscillatoriophycideae</taxon>
        <taxon>Oscillatoriales</taxon>
        <taxon>Microcoleaceae</taxon>
        <taxon>Plectonema</taxon>
    </lineage>
</organism>
<protein>
    <submittedName>
        <fullName evidence="3">CHAT domain-containing protein</fullName>
    </submittedName>
</protein>
<evidence type="ECO:0000313" key="4">
    <source>
        <dbReference type="Proteomes" id="UP001526143"/>
    </source>
</evidence>
<dbReference type="RefSeq" id="WP_263748557.1">
    <property type="nucleotide sequence ID" value="NZ_JAOWRF010000368.1"/>
</dbReference>
<evidence type="ECO:0000259" key="2">
    <source>
        <dbReference type="Pfam" id="PF12770"/>
    </source>
</evidence>
<keyword evidence="4" id="KW-1185">Reference proteome</keyword>
<evidence type="ECO:0000313" key="3">
    <source>
        <dbReference type="EMBL" id="MCV3216870.1"/>
    </source>
</evidence>